<gene>
    <name evidence="10" type="ORF">ADN01_10320</name>
    <name evidence="9" type="ORF">LSAC_03248</name>
</gene>
<feature type="transmembrane region" description="Helical" evidence="7">
    <location>
        <begin position="344"/>
        <end position="366"/>
    </location>
</feature>
<name>A0A0N0RD31_9CHLR</name>
<evidence type="ECO:0000256" key="6">
    <source>
        <dbReference type="ARBA" id="ARBA00023136"/>
    </source>
</evidence>
<evidence type="ECO:0000259" key="8">
    <source>
        <dbReference type="Pfam" id="PF02366"/>
    </source>
</evidence>
<keyword evidence="2" id="KW-0328">Glycosyltransferase</keyword>
<feature type="transmembrane region" description="Helical" evidence="7">
    <location>
        <begin position="184"/>
        <end position="203"/>
    </location>
</feature>
<accession>A0A0N0RD31</accession>
<keyword evidence="3 9" id="KW-0808">Transferase</keyword>
<evidence type="ECO:0000256" key="2">
    <source>
        <dbReference type="ARBA" id="ARBA00022676"/>
    </source>
</evidence>
<keyword evidence="6 7" id="KW-0472">Membrane</keyword>
<dbReference type="Proteomes" id="UP000050501">
    <property type="component" value="Unassembled WGS sequence"/>
</dbReference>
<dbReference type="EMBL" id="DF967975">
    <property type="protein sequence ID" value="GAP19346.1"/>
    <property type="molecule type" value="Genomic_DNA"/>
</dbReference>
<keyword evidence="5 7" id="KW-1133">Transmembrane helix</keyword>
<evidence type="ECO:0000256" key="7">
    <source>
        <dbReference type="SAM" id="Phobius"/>
    </source>
</evidence>
<feature type="transmembrane region" description="Helical" evidence="7">
    <location>
        <begin position="378"/>
        <end position="400"/>
    </location>
</feature>
<sequence>MGDRIRGVLTRKPGALELCLVTLLAAAVFFFHLPHILHTPDESDWIATSQFYEAFIQGEFPPEAWHAVWGWQETYWTLTQPPAARYLIAIGRRAGGYAVRDLNTPWNWALDVQGNIEAGKMPTPRLLFWSRLPMVLLTAFSVGLLFALAGALSGRLGAYALAGLLLTSTYLRETTLRALGEAPLLFFVLACAVLTIAGLQSWLRAAQAENAPLRRAYLWFALAGIAAGLAAASKLNGLLAAGGAAAAALWAALFWRGSISPARARTFALRVIPLVSLLAMGTLIAVYPLLHSDPLTRLGRMYKFRLQEMQVQTEGFPQDTLTSPLEQIGAAAVHVFSSDAAFRFPGAVLLNGALTAVGAAVLLRGLFGRKAGESAAALAVRLGLLGVLGPLVAAACFSPLNWGRYYLFPVLLGLMCTALGLHHLLEWAAARAR</sequence>
<evidence type="ECO:0000313" key="10">
    <source>
        <dbReference type="EMBL" id="KPL80884.1"/>
    </source>
</evidence>
<reference evidence="10 11" key="2">
    <citation type="submission" date="2015-07" db="EMBL/GenBank/DDBJ databases">
        <title>Genome sequence of Levilinea saccharolytica DSM 16555.</title>
        <authorList>
            <person name="Hemp J."/>
            <person name="Ward L.M."/>
            <person name="Pace L.A."/>
            <person name="Fischer W.W."/>
        </authorList>
    </citation>
    <scope>NUCLEOTIDE SEQUENCE [LARGE SCALE GENOMIC DNA]</scope>
    <source>
        <strain evidence="10 11">KIBI-1</strain>
    </source>
</reference>
<dbReference type="InterPro" id="IPR003342">
    <property type="entry name" value="ArnT-like_N"/>
</dbReference>
<evidence type="ECO:0000256" key="1">
    <source>
        <dbReference type="ARBA" id="ARBA00004127"/>
    </source>
</evidence>
<feature type="transmembrane region" description="Helical" evidence="7">
    <location>
        <begin position="128"/>
        <end position="149"/>
    </location>
</feature>
<evidence type="ECO:0000313" key="9">
    <source>
        <dbReference type="EMBL" id="GAP19346.1"/>
    </source>
</evidence>
<evidence type="ECO:0000256" key="3">
    <source>
        <dbReference type="ARBA" id="ARBA00022679"/>
    </source>
</evidence>
<evidence type="ECO:0000256" key="4">
    <source>
        <dbReference type="ARBA" id="ARBA00022692"/>
    </source>
</evidence>
<feature type="transmembrane region" description="Helical" evidence="7">
    <location>
        <begin position="156"/>
        <end position="172"/>
    </location>
</feature>
<feature type="transmembrane region" description="Helical" evidence="7">
    <location>
        <begin position="406"/>
        <end position="425"/>
    </location>
</feature>
<proteinExistence type="predicted"/>
<feature type="transmembrane region" description="Helical" evidence="7">
    <location>
        <begin position="14"/>
        <end position="33"/>
    </location>
</feature>
<keyword evidence="4 7" id="KW-0812">Transmembrane</keyword>
<keyword evidence="11" id="KW-1185">Reference proteome</keyword>
<dbReference type="GO" id="GO:0000030">
    <property type="term" value="F:mannosyltransferase activity"/>
    <property type="evidence" value="ECO:0007669"/>
    <property type="project" value="InterPro"/>
</dbReference>
<dbReference type="EMBL" id="LGCM01000038">
    <property type="protein sequence ID" value="KPL80884.1"/>
    <property type="molecule type" value="Genomic_DNA"/>
</dbReference>
<dbReference type="OrthoDB" id="163696at2"/>
<feature type="domain" description="ArnT-like N-terminal" evidence="8">
    <location>
        <begin position="74"/>
        <end position="282"/>
    </location>
</feature>
<dbReference type="Pfam" id="PF02366">
    <property type="entry name" value="PMT"/>
    <property type="match status" value="1"/>
</dbReference>
<dbReference type="RefSeq" id="WP_062419632.1">
    <property type="nucleotide sequence ID" value="NZ_LGCM01000038.1"/>
</dbReference>
<dbReference type="GO" id="GO:0012505">
    <property type="term" value="C:endomembrane system"/>
    <property type="evidence" value="ECO:0007669"/>
    <property type="project" value="UniProtKB-SubCell"/>
</dbReference>
<dbReference type="AlphaFoldDB" id="A0A0N0RD31"/>
<feature type="transmembrane region" description="Helical" evidence="7">
    <location>
        <begin position="238"/>
        <end position="255"/>
    </location>
</feature>
<comment type="subcellular location">
    <subcellularLocation>
        <location evidence="1">Endomembrane system</location>
        <topology evidence="1">Multi-pass membrane protein</topology>
    </subcellularLocation>
</comment>
<evidence type="ECO:0000313" key="11">
    <source>
        <dbReference type="Proteomes" id="UP000050501"/>
    </source>
</evidence>
<feature type="transmembrane region" description="Helical" evidence="7">
    <location>
        <begin position="267"/>
        <end position="290"/>
    </location>
</feature>
<protein>
    <submittedName>
        <fullName evidence="9">Dolichyl-phosphate-mannose--protein O-mannosyl transferase</fullName>
    </submittedName>
</protein>
<dbReference type="STRING" id="229921.ADN01_10320"/>
<evidence type="ECO:0000256" key="5">
    <source>
        <dbReference type="ARBA" id="ARBA00022989"/>
    </source>
</evidence>
<reference evidence="9" key="1">
    <citation type="journal article" date="2015" name="Genome Announc.">
        <title>Draft Genome Sequences of Anaerolinea thermolimosa IMO-1, Bellilinea caldifistulae GOMI-1, Leptolinea tardivitalis YMTK-2, Levilinea saccharolytica KIBI-1, Longilinea arvoryzae KOME-1, Previously Described as Members of the Class Anaerolineae (Chloroflexi).</title>
        <authorList>
            <person name="Matsuura N."/>
            <person name="Tourlousse M.D."/>
            <person name="Ohashi A."/>
            <person name="Hugenholtz P."/>
            <person name="Sekiguchi Y."/>
        </authorList>
    </citation>
    <scope>NUCLEOTIDE SEQUENCE</scope>
    <source>
        <strain evidence="9">KIBI-1</strain>
    </source>
</reference>
<dbReference type="GO" id="GO:0016020">
    <property type="term" value="C:membrane"/>
    <property type="evidence" value="ECO:0007669"/>
    <property type="project" value="InterPro"/>
</dbReference>
<dbReference type="GO" id="GO:0006493">
    <property type="term" value="P:protein O-linked glycosylation"/>
    <property type="evidence" value="ECO:0007669"/>
    <property type="project" value="InterPro"/>
</dbReference>
<organism evidence="9">
    <name type="scientific">Levilinea saccharolytica</name>
    <dbReference type="NCBI Taxonomy" id="229921"/>
    <lineage>
        <taxon>Bacteria</taxon>
        <taxon>Bacillati</taxon>
        <taxon>Chloroflexota</taxon>
        <taxon>Anaerolineae</taxon>
        <taxon>Anaerolineales</taxon>
        <taxon>Anaerolineaceae</taxon>
        <taxon>Levilinea</taxon>
    </lineage>
</organism>
<feature type="transmembrane region" description="Helical" evidence="7">
    <location>
        <begin position="215"/>
        <end position="232"/>
    </location>
</feature>